<dbReference type="PANTHER" id="PTHR38785:SF1">
    <property type="entry name" value="HOMOLOG OF VIRK"/>
    <property type="match status" value="1"/>
</dbReference>
<sequence>MTQKNQYRWTAAIDIYPDRPGRFYVLKRLRYNLRSLLHWRWIKKFEGFINQHPELIKLLNERVDYAYPLVYRFLDKRFNSSQRFEAICDNLLFLPEKLTSLSIPLWEKALNFGEIIPDFEITLSMTTHQPMEGYWVLELWHKSQNELVYLLTFAKLKDALLIAVVQGPNFEGAKERVKQLTKACYGLRPAYLMIEVMKALTKCLGFESLLGIPQRYQNKARFIQSKSYTVDYDAIFSESGGQRKDYWVLPLEESRNLDDIPSKKRSMYRKRYAMLDEFSKSMAEKLGIKT</sequence>
<dbReference type="AlphaFoldDB" id="A0A4S2PH31"/>
<comment type="caution">
    <text evidence="1">The sequence shown here is derived from an EMBL/GenBank/DDBJ whole genome shotgun (WGS) entry which is preliminary data.</text>
</comment>
<gene>
    <name evidence="1" type="ORF">D3M76_07015</name>
</gene>
<dbReference type="RefSeq" id="WP_136124578.1">
    <property type="nucleotide sequence ID" value="NZ_CAJUGY010000003.1"/>
</dbReference>
<proteinExistence type="predicted"/>
<accession>A0A4S2PH31</accession>
<name>A0A4S2PH31_9PAST</name>
<dbReference type="Proteomes" id="UP000310576">
    <property type="component" value="Unassembled WGS sequence"/>
</dbReference>
<protein>
    <submittedName>
        <fullName evidence="1">DUF535 domain-containing protein</fullName>
    </submittedName>
</protein>
<evidence type="ECO:0000313" key="1">
    <source>
        <dbReference type="EMBL" id="THA14700.1"/>
    </source>
</evidence>
<dbReference type="Pfam" id="PF04393">
    <property type="entry name" value="DUF535"/>
    <property type="match status" value="1"/>
</dbReference>
<evidence type="ECO:0000313" key="2">
    <source>
        <dbReference type="Proteomes" id="UP000310576"/>
    </source>
</evidence>
<dbReference type="GO" id="GO:0006974">
    <property type="term" value="P:DNA damage response"/>
    <property type="evidence" value="ECO:0007669"/>
    <property type="project" value="TreeGrafter"/>
</dbReference>
<organism evidence="1 2">
    <name type="scientific">Rodentibacter pneumotropicus</name>
    <dbReference type="NCBI Taxonomy" id="758"/>
    <lineage>
        <taxon>Bacteria</taxon>
        <taxon>Pseudomonadati</taxon>
        <taxon>Pseudomonadota</taxon>
        <taxon>Gammaproteobacteria</taxon>
        <taxon>Pasteurellales</taxon>
        <taxon>Pasteurellaceae</taxon>
        <taxon>Rodentibacter</taxon>
    </lineage>
</organism>
<dbReference type="EMBL" id="QXNG01000066">
    <property type="protein sequence ID" value="THA14700.1"/>
    <property type="molecule type" value="Genomic_DNA"/>
</dbReference>
<reference evidence="1 2" key="1">
    <citation type="journal article" date="2019" name="Vet. Microbiol.">
        <title>Development of multi locus sequence typing (MLST) of Rodentibacter pneumotropicus.</title>
        <authorList>
            <person name="Adhikary S."/>
            <person name="Bisgaard M."/>
            <person name="Boot R."/>
            <person name="Benga L."/>
            <person name="Nicklas W."/>
            <person name="Christensen H."/>
        </authorList>
    </citation>
    <scope>NUCLEOTIDE SEQUENCE [LARGE SCALE GENOMIC DNA]</scope>
    <source>
        <strain evidence="1 2">1596_07</strain>
    </source>
</reference>
<dbReference type="InterPro" id="IPR007488">
    <property type="entry name" value="DUF535"/>
</dbReference>
<dbReference type="PANTHER" id="PTHR38785">
    <property type="entry name" value="HOMOLOG OF VIRK"/>
    <property type="match status" value="1"/>
</dbReference>